<dbReference type="SUPFAM" id="SSF81296">
    <property type="entry name" value="E set domains"/>
    <property type="match status" value="1"/>
</dbReference>
<evidence type="ECO:0000259" key="11">
    <source>
        <dbReference type="PROSITE" id="PS50089"/>
    </source>
</evidence>
<dbReference type="InterPro" id="IPR000315">
    <property type="entry name" value="Znf_B-box"/>
</dbReference>
<keyword evidence="2" id="KW-0597">Phosphoprotein</keyword>
<dbReference type="Pfam" id="PF00630">
    <property type="entry name" value="Filamin"/>
    <property type="match status" value="1"/>
</dbReference>
<feature type="coiled-coil region" evidence="10">
    <location>
        <begin position="418"/>
        <end position="481"/>
    </location>
</feature>
<dbReference type="PROSITE" id="PS51125">
    <property type="entry name" value="NHL"/>
    <property type="match status" value="9"/>
</dbReference>
<evidence type="ECO:0000259" key="12">
    <source>
        <dbReference type="PROSITE" id="PS50119"/>
    </source>
</evidence>
<dbReference type="Gene3D" id="2.60.40.10">
    <property type="entry name" value="Immunoglobulins"/>
    <property type="match status" value="1"/>
</dbReference>
<organism evidence="13 14">
    <name type="scientific">Porites evermanni</name>
    <dbReference type="NCBI Taxonomy" id="104178"/>
    <lineage>
        <taxon>Eukaryota</taxon>
        <taxon>Metazoa</taxon>
        <taxon>Cnidaria</taxon>
        <taxon>Anthozoa</taxon>
        <taxon>Hexacorallia</taxon>
        <taxon>Scleractinia</taxon>
        <taxon>Fungiina</taxon>
        <taxon>Poritidae</taxon>
        <taxon>Porites</taxon>
    </lineage>
</organism>
<feature type="domain" description="RING-type" evidence="11">
    <location>
        <begin position="247"/>
        <end position="290"/>
    </location>
</feature>
<gene>
    <name evidence="13" type="ORF">PEVE_00027177</name>
</gene>
<feature type="repeat" description="NHL" evidence="9">
    <location>
        <begin position="909"/>
        <end position="950"/>
    </location>
</feature>
<dbReference type="InterPro" id="IPR027370">
    <property type="entry name" value="Znf-RING_euk"/>
</dbReference>
<feature type="repeat" description="NHL" evidence="9">
    <location>
        <begin position="80"/>
        <end position="123"/>
    </location>
</feature>
<dbReference type="Gene3D" id="3.30.40.10">
    <property type="entry name" value="Zinc/RING finger domain, C3HC4 (zinc finger)"/>
    <property type="match status" value="1"/>
</dbReference>
<feature type="repeat" description="NHL" evidence="9">
    <location>
        <begin position="179"/>
        <end position="222"/>
    </location>
</feature>
<evidence type="ECO:0008006" key="15">
    <source>
        <dbReference type="Google" id="ProtNLM"/>
    </source>
</evidence>
<feature type="repeat" description="NHL" evidence="9">
    <location>
        <begin position="776"/>
        <end position="819"/>
    </location>
</feature>
<dbReference type="InterPro" id="IPR011042">
    <property type="entry name" value="6-blade_b-propeller_TolB-like"/>
</dbReference>
<feature type="domain" description="B box-type" evidence="12">
    <location>
        <begin position="360"/>
        <end position="403"/>
    </location>
</feature>
<feature type="repeat" description="NHL" evidence="9">
    <location>
        <begin position="34"/>
        <end position="76"/>
    </location>
</feature>
<dbReference type="PROSITE" id="PS50119">
    <property type="entry name" value="ZF_BBOX"/>
    <property type="match status" value="1"/>
</dbReference>
<evidence type="ECO:0000256" key="8">
    <source>
        <dbReference type="PROSITE-ProRule" id="PRU00087"/>
    </source>
</evidence>
<dbReference type="InterPro" id="IPR017907">
    <property type="entry name" value="Znf_RING_CS"/>
</dbReference>
<dbReference type="SUPFAM" id="SSF101898">
    <property type="entry name" value="NHL repeat"/>
    <property type="match status" value="2"/>
</dbReference>
<dbReference type="InterPro" id="IPR001298">
    <property type="entry name" value="Filamin/ABP280_rpt"/>
</dbReference>
<evidence type="ECO:0000313" key="14">
    <source>
        <dbReference type="Proteomes" id="UP001159427"/>
    </source>
</evidence>
<comment type="similarity">
    <text evidence="1">Belongs to the TRIM/RBCC family.</text>
</comment>
<accession>A0ABN8SVW9</accession>
<feature type="non-terminal residue" evidence="13">
    <location>
        <position position="1"/>
    </location>
</feature>
<dbReference type="Pfam" id="PF13445">
    <property type="entry name" value="zf-RING_UBOX"/>
    <property type="match status" value="1"/>
</dbReference>
<dbReference type="Gene3D" id="2.120.10.30">
    <property type="entry name" value="TolB, C-terminal domain"/>
    <property type="match status" value="4"/>
</dbReference>
<feature type="repeat" description="NHL" evidence="9">
    <location>
        <begin position="1"/>
        <end position="30"/>
    </location>
</feature>
<dbReference type="SMART" id="SM00336">
    <property type="entry name" value="BBOX"/>
    <property type="match status" value="1"/>
</dbReference>
<dbReference type="InterPro" id="IPR013783">
    <property type="entry name" value="Ig-like_fold"/>
</dbReference>
<evidence type="ECO:0000256" key="2">
    <source>
        <dbReference type="ARBA" id="ARBA00022553"/>
    </source>
</evidence>
<dbReference type="PROSITE" id="PS50089">
    <property type="entry name" value="ZF_RING_2"/>
    <property type="match status" value="1"/>
</dbReference>
<evidence type="ECO:0000256" key="9">
    <source>
        <dbReference type="PROSITE-ProRule" id="PRU00504"/>
    </source>
</evidence>
<dbReference type="SUPFAM" id="SSF57845">
    <property type="entry name" value="B-box zinc-binding domain"/>
    <property type="match status" value="1"/>
</dbReference>
<dbReference type="InterPro" id="IPR050952">
    <property type="entry name" value="TRIM-NHL_E3_ligases"/>
</dbReference>
<evidence type="ECO:0000256" key="1">
    <source>
        <dbReference type="ARBA" id="ARBA00008518"/>
    </source>
</evidence>
<dbReference type="InterPro" id="IPR001258">
    <property type="entry name" value="NHL_repeat"/>
</dbReference>
<evidence type="ECO:0000256" key="3">
    <source>
        <dbReference type="ARBA" id="ARBA00022723"/>
    </source>
</evidence>
<evidence type="ECO:0000256" key="7">
    <source>
        <dbReference type="PROSITE-ProRule" id="PRU00024"/>
    </source>
</evidence>
<dbReference type="EMBL" id="CALNXI010003711">
    <property type="protein sequence ID" value="CAH3194105.1"/>
    <property type="molecule type" value="Genomic_DNA"/>
</dbReference>
<dbReference type="PROSITE" id="PS50194">
    <property type="entry name" value="FILAMIN_REPEAT"/>
    <property type="match status" value="1"/>
</dbReference>
<dbReference type="SUPFAM" id="SSF57850">
    <property type="entry name" value="RING/U-box"/>
    <property type="match status" value="1"/>
</dbReference>
<dbReference type="SMART" id="SM00557">
    <property type="entry name" value="IG_FLMN"/>
    <property type="match status" value="1"/>
</dbReference>
<dbReference type="InterPro" id="IPR014756">
    <property type="entry name" value="Ig_E-set"/>
</dbReference>
<dbReference type="InterPro" id="IPR017868">
    <property type="entry name" value="Filamin/ABP280_repeat-like"/>
</dbReference>
<feature type="repeat" description="NHL" evidence="9">
    <location>
        <begin position="683"/>
        <end position="726"/>
    </location>
</feature>
<keyword evidence="6" id="KW-0862">Zinc</keyword>
<dbReference type="PANTHER" id="PTHR24104">
    <property type="entry name" value="E3 UBIQUITIN-PROTEIN LIGASE NHLRC1-RELATED"/>
    <property type="match status" value="1"/>
</dbReference>
<proteinExistence type="inferred from homology"/>
<dbReference type="PROSITE" id="PS00518">
    <property type="entry name" value="ZF_RING_1"/>
    <property type="match status" value="1"/>
</dbReference>
<dbReference type="SMART" id="SM00184">
    <property type="entry name" value="RING"/>
    <property type="match status" value="1"/>
</dbReference>
<dbReference type="Pfam" id="PF01436">
    <property type="entry name" value="NHL"/>
    <property type="match status" value="6"/>
</dbReference>
<evidence type="ECO:0000256" key="6">
    <source>
        <dbReference type="ARBA" id="ARBA00022833"/>
    </source>
</evidence>
<name>A0ABN8SVW9_9CNID</name>
<keyword evidence="14" id="KW-1185">Reference proteome</keyword>
<sequence>NQPWGVAVNERDEIAVTDRLNHRVQLFKSDGTFLRSFGRKGDSNGKFNEPCGIAFHNDNIVVVDRNNHRVQVFSAQGEFLCQFGGEGNLDHQLQLPLGLSTDGKGNIIVADPRNKSIKIFSPWGQLLRKIDEAGSLVFPFHCFQYDKFLLVSDRGIVSETFHEEVDPSIKVFNKRGGFLFQFGKRGNRDGEFVAPACLSVSKSGHLIVCDTENDRVQVFEMSGRFITKFGNRGKGEFDGPISAAVSCTVCMCKFTDPKQLPCLHSFCLHCLNGIQRTSANPNVIACPECRQEFIVPESGNLQALPTNFRINSLLDVLAIKECNTSGVNCIVLHNGIKANKEHHALALKEFQDQDFESILKRPAFCGKPGHERKELEFFCKTCEAAICYSCIATLHEGHPKILLDEAANERKLHVKAAIDSQKQRALQMKRDIARIQANRENIQAQVDRVKKDAQVFVDSMIAVLEAKKQEIFNDVEKKAKETLQLLGTQKCEVESLLKSIETEIEKGEQILKRRTSAEITKLDTTTIFQGDGDDGGHVECHLENLRHFVFIQNEMIMNKVNCGGIGSFRGFLSKTVAQQSSAAGKGIKEATVGLKADIVVITRTADGVQCYEERDFVKVEIRNRQGHDCATKVLVGDNKNGTYKISYFAKETGTCVASVKVNGEHIQDSPFKVQIKARQYKPVLSFGQEGSSFGRFNQPWGVAVNEHDEIAVTDRKNHRVQIFDAAGSLLRSFGCKGDQEGEFNEPCGIVFYDDKIVVVDRNNHRVQVLSAQGEFLYQFGGEGNLDHQLNLPLGISIDYEGNFIVADSRNKSIKVFSPRGHFLRKIGTTVSCPFHCIQHDNYLVLSDYDENCVQVLNVEGAVMCKFGAGYGDREFNSPDCLSVTKAGHLIVCDGGNHRVQVFEISGKFVTKFGSYGSGKGKLNVPVSAAVLSDGKIVVSDFLNHRVQIFG</sequence>
<keyword evidence="3" id="KW-0479">Metal-binding</keyword>
<dbReference type="InterPro" id="IPR013083">
    <property type="entry name" value="Znf_RING/FYVE/PHD"/>
</dbReference>
<evidence type="ECO:0000256" key="4">
    <source>
        <dbReference type="ARBA" id="ARBA00022737"/>
    </source>
</evidence>
<evidence type="ECO:0000256" key="10">
    <source>
        <dbReference type="SAM" id="Coils"/>
    </source>
</evidence>
<dbReference type="InterPro" id="IPR001841">
    <property type="entry name" value="Znf_RING"/>
</dbReference>
<dbReference type="Gene3D" id="3.30.160.60">
    <property type="entry name" value="Classic Zinc Finger"/>
    <property type="match status" value="1"/>
</dbReference>
<dbReference type="Proteomes" id="UP001159427">
    <property type="component" value="Unassembled WGS sequence"/>
</dbReference>
<keyword evidence="5 7" id="KW-0863">Zinc-finger</keyword>
<feature type="repeat" description="NHL" evidence="9">
    <location>
        <begin position="730"/>
        <end position="772"/>
    </location>
</feature>
<evidence type="ECO:0000256" key="5">
    <source>
        <dbReference type="ARBA" id="ARBA00022771"/>
    </source>
</evidence>
<feature type="repeat" description="Filamin" evidence="8">
    <location>
        <begin position="572"/>
        <end position="675"/>
    </location>
</feature>
<keyword evidence="10" id="KW-0175">Coiled coil</keyword>
<evidence type="ECO:0000313" key="13">
    <source>
        <dbReference type="EMBL" id="CAH3194105.1"/>
    </source>
</evidence>
<reference evidence="13 14" key="1">
    <citation type="submission" date="2022-05" db="EMBL/GenBank/DDBJ databases">
        <authorList>
            <consortium name="Genoscope - CEA"/>
            <person name="William W."/>
        </authorList>
    </citation>
    <scope>NUCLEOTIDE SEQUENCE [LARGE SCALE GENOMIC DNA]</scope>
</reference>
<dbReference type="Pfam" id="PF00643">
    <property type="entry name" value="zf-B_box"/>
    <property type="match status" value="1"/>
</dbReference>
<comment type="caution">
    <text evidence="13">The sequence shown here is derived from an EMBL/GenBank/DDBJ whole genome shotgun (WGS) entry which is preliminary data.</text>
</comment>
<protein>
    <recommendedName>
        <fullName evidence="15">E3 ubiquitin-protein ligase TRIM71</fullName>
    </recommendedName>
</protein>
<keyword evidence="4" id="KW-0677">Repeat</keyword>
<dbReference type="PANTHER" id="PTHR24104:SF57">
    <property type="entry name" value="BEE-MILK PROTEIN"/>
    <property type="match status" value="1"/>
</dbReference>
<feature type="repeat" description="NHL" evidence="9">
    <location>
        <begin position="871"/>
        <end position="905"/>
    </location>
</feature>